<evidence type="ECO:0000313" key="2">
    <source>
        <dbReference type="Proteomes" id="UP000830454"/>
    </source>
</evidence>
<proteinExistence type="predicted"/>
<accession>A0ABY4HLD0</accession>
<reference evidence="1" key="2">
    <citation type="submission" date="2022-04" db="EMBL/GenBank/DDBJ databases">
        <title>Complete Genome Sequence of Flavobacterium sediminilitoris YSM-43, Isolated from a Tidal Sediment.</title>
        <authorList>
            <person name="Lee P.A."/>
        </authorList>
    </citation>
    <scope>NUCLEOTIDE SEQUENCE</scope>
    <source>
        <strain evidence="1">YSM-43</strain>
    </source>
</reference>
<organism evidence="1 2">
    <name type="scientific">Flavobacterium sediminilitoris</name>
    <dbReference type="NCBI Taxonomy" id="2024526"/>
    <lineage>
        <taxon>Bacteria</taxon>
        <taxon>Pseudomonadati</taxon>
        <taxon>Bacteroidota</taxon>
        <taxon>Flavobacteriia</taxon>
        <taxon>Flavobacteriales</taxon>
        <taxon>Flavobacteriaceae</taxon>
        <taxon>Flavobacterium</taxon>
    </lineage>
</organism>
<reference evidence="1" key="1">
    <citation type="submission" date="2021-12" db="EMBL/GenBank/DDBJ databases">
        <authorList>
            <person name="Cha I.-T."/>
            <person name="Lee K.-E."/>
            <person name="Park S.-J."/>
        </authorList>
    </citation>
    <scope>NUCLEOTIDE SEQUENCE</scope>
    <source>
        <strain evidence="1">YSM-43</strain>
    </source>
</reference>
<dbReference type="RefSeq" id="WP_045966667.1">
    <property type="nucleotide sequence ID" value="NZ_CP090145.1"/>
</dbReference>
<sequence>MKKKDKRVQLANRIELLKAKQETDFIILKNQFEITYESLKPINLIKETFNEIKHDSEIKTNIFKTSLGILGGYISKKVLFGNSNNPFKKISGNVLQYIITNLITNKVENK</sequence>
<protein>
    <recommendedName>
        <fullName evidence="3">EcsC family protein</fullName>
    </recommendedName>
</protein>
<evidence type="ECO:0000313" key="1">
    <source>
        <dbReference type="EMBL" id="UOX32629.1"/>
    </source>
</evidence>
<name>A0ABY4HLD0_9FLAO</name>
<dbReference type="Proteomes" id="UP000830454">
    <property type="component" value="Chromosome"/>
</dbReference>
<gene>
    <name evidence="1" type="ORF">LXD69_11300</name>
</gene>
<dbReference type="EMBL" id="CP090145">
    <property type="protein sequence ID" value="UOX32629.1"/>
    <property type="molecule type" value="Genomic_DNA"/>
</dbReference>
<keyword evidence="2" id="KW-1185">Reference proteome</keyword>
<evidence type="ECO:0008006" key="3">
    <source>
        <dbReference type="Google" id="ProtNLM"/>
    </source>
</evidence>